<dbReference type="InterPro" id="IPR046193">
    <property type="entry name" value="DUF6221"/>
</dbReference>
<evidence type="ECO:0000313" key="1">
    <source>
        <dbReference type="EMBL" id="GAA1138517.1"/>
    </source>
</evidence>
<proteinExistence type="predicted"/>
<keyword evidence="2" id="KW-1185">Reference proteome</keyword>
<gene>
    <name evidence="1" type="ORF">GCM10009606_17870</name>
</gene>
<dbReference type="RefSeq" id="WP_343907151.1">
    <property type="nucleotide sequence ID" value="NZ_BAAAJE010000006.1"/>
</dbReference>
<name>A0ABN1UD22_9ACTN</name>
<sequence length="91" mass="10053">MTLTDFLLARIAEDVAGAEAADAVPAPWGFWDDGRVLAECEAKRRIVGLHGRVDPCDAHDGATLETVECDTLRALAAVYADHPDYREEWRQ</sequence>
<dbReference type="EMBL" id="BAAAJE010000006">
    <property type="protein sequence ID" value="GAA1138517.1"/>
    <property type="molecule type" value="Genomic_DNA"/>
</dbReference>
<reference evidence="1 2" key="1">
    <citation type="journal article" date="2019" name="Int. J. Syst. Evol. Microbiol.">
        <title>The Global Catalogue of Microorganisms (GCM) 10K type strain sequencing project: providing services to taxonomists for standard genome sequencing and annotation.</title>
        <authorList>
            <consortium name="The Broad Institute Genomics Platform"/>
            <consortium name="The Broad Institute Genome Sequencing Center for Infectious Disease"/>
            <person name="Wu L."/>
            <person name="Ma J."/>
        </authorList>
    </citation>
    <scope>NUCLEOTIDE SEQUENCE [LARGE SCALE GENOMIC DNA]</scope>
    <source>
        <strain evidence="1 2">JCM 11813</strain>
    </source>
</reference>
<comment type="caution">
    <text evidence="1">The sequence shown here is derived from an EMBL/GenBank/DDBJ whole genome shotgun (WGS) entry which is preliminary data.</text>
</comment>
<accession>A0ABN1UD22</accession>
<dbReference type="Proteomes" id="UP001499979">
    <property type="component" value="Unassembled WGS sequence"/>
</dbReference>
<protein>
    <submittedName>
        <fullName evidence="1">Uncharacterized protein</fullName>
    </submittedName>
</protein>
<dbReference type="Pfam" id="PF19730">
    <property type="entry name" value="DUF6221"/>
    <property type="match status" value="1"/>
</dbReference>
<evidence type="ECO:0000313" key="2">
    <source>
        <dbReference type="Proteomes" id="UP001499979"/>
    </source>
</evidence>
<organism evidence="1 2">
    <name type="scientific">Nocardioides aquiterrae</name>
    <dbReference type="NCBI Taxonomy" id="203799"/>
    <lineage>
        <taxon>Bacteria</taxon>
        <taxon>Bacillati</taxon>
        <taxon>Actinomycetota</taxon>
        <taxon>Actinomycetes</taxon>
        <taxon>Propionibacteriales</taxon>
        <taxon>Nocardioidaceae</taxon>
        <taxon>Nocardioides</taxon>
    </lineage>
</organism>